<dbReference type="InterPro" id="IPR011006">
    <property type="entry name" value="CheY-like_superfamily"/>
</dbReference>
<dbReference type="RefSeq" id="WP_161072615.1">
    <property type="nucleotide sequence ID" value="NZ_WWCU01000012.1"/>
</dbReference>
<feature type="domain" description="Response regulatory" evidence="4">
    <location>
        <begin position="18"/>
        <end position="137"/>
    </location>
</feature>
<keyword evidence="2" id="KW-0902">Two-component regulatory system</keyword>
<gene>
    <name evidence="5" type="ORF">GTP77_13215</name>
</gene>
<evidence type="ECO:0000256" key="3">
    <source>
        <dbReference type="PROSITE-ProRule" id="PRU00169"/>
    </source>
</evidence>
<dbReference type="GO" id="GO:0000160">
    <property type="term" value="P:phosphorelay signal transduction system"/>
    <property type="evidence" value="ECO:0007669"/>
    <property type="project" value="UniProtKB-KW"/>
</dbReference>
<proteinExistence type="predicted"/>
<keyword evidence="1 3" id="KW-0597">Phosphoprotein</keyword>
<feature type="non-terminal residue" evidence="5">
    <location>
        <position position="1"/>
    </location>
</feature>
<evidence type="ECO:0000313" key="5">
    <source>
        <dbReference type="EMBL" id="MYN08294.1"/>
    </source>
</evidence>
<organism evidence="5 6">
    <name type="scientific">Pseudoduganella aquatica</name>
    <dbReference type="NCBI Taxonomy" id="2660641"/>
    <lineage>
        <taxon>Bacteria</taxon>
        <taxon>Pseudomonadati</taxon>
        <taxon>Pseudomonadota</taxon>
        <taxon>Betaproteobacteria</taxon>
        <taxon>Burkholderiales</taxon>
        <taxon>Oxalobacteraceae</taxon>
        <taxon>Telluria group</taxon>
        <taxon>Pseudoduganella</taxon>
    </lineage>
</organism>
<dbReference type="CDD" id="cd17546">
    <property type="entry name" value="REC_hyHK_CKI1_RcsC-like"/>
    <property type="match status" value="1"/>
</dbReference>
<comment type="caution">
    <text evidence="5">The sequence shown here is derived from an EMBL/GenBank/DDBJ whole genome shotgun (WGS) entry which is preliminary data.</text>
</comment>
<evidence type="ECO:0000313" key="6">
    <source>
        <dbReference type="Proteomes" id="UP000450676"/>
    </source>
</evidence>
<dbReference type="PROSITE" id="PS50110">
    <property type="entry name" value="RESPONSE_REGULATORY"/>
    <property type="match status" value="1"/>
</dbReference>
<protein>
    <submittedName>
        <fullName evidence="5">Response regulator</fullName>
    </submittedName>
</protein>
<keyword evidence="6" id="KW-1185">Reference proteome</keyword>
<dbReference type="Gene3D" id="3.40.50.2300">
    <property type="match status" value="1"/>
</dbReference>
<dbReference type="EMBL" id="WWCU01000012">
    <property type="protein sequence ID" value="MYN08294.1"/>
    <property type="molecule type" value="Genomic_DNA"/>
</dbReference>
<accession>A0A7X4HBP5</accession>
<reference evidence="5 6" key="1">
    <citation type="submission" date="2019-12" db="EMBL/GenBank/DDBJ databases">
        <title>Novel species isolated from a subtropical stream in China.</title>
        <authorList>
            <person name="Lu H."/>
        </authorList>
    </citation>
    <scope>NUCLEOTIDE SEQUENCE [LARGE SCALE GENOMIC DNA]</scope>
    <source>
        <strain evidence="5 6">FT127W</strain>
    </source>
</reference>
<dbReference type="PANTHER" id="PTHR45339">
    <property type="entry name" value="HYBRID SIGNAL TRANSDUCTION HISTIDINE KINASE J"/>
    <property type="match status" value="1"/>
</dbReference>
<evidence type="ECO:0000256" key="2">
    <source>
        <dbReference type="ARBA" id="ARBA00023012"/>
    </source>
</evidence>
<dbReference type="AlphaFoldDB" id="A0A7X4HBP5"/>
<evidence type="ECO:0000256" key="1">
    <source>
        <dbReference type="ARBA" id="ARBA00022553"/>
    </source>
</evidence>
<dbReference type="SUPFAM" id="SSF52172">
    <property type="entry name" value="CheY-like"/>
    <property type="match status" value="1"/>
</dbReference>
<dbReference type="InterPro" id="IPR001789">
    <property type="entry name" value="Sig_transdc_resp-reg_receiver"/>
</dbReference>
<dbReference type="Proteomes" id="UP000450676">
    <property type="component" value="Unassembled WGS sequence"/>
</dbReference>
<sequence length="146" mass="15449">SRPAAAADRPAGAAAPLRVLLAEDTEMNRQLARILLARLGCEVDDAANGEQALAAMARGGYDLVLMDCMMPLMDGYEATRRWRAHEAAAGLPRLPVVALTASAVEGDRQRCLEAGMDDYLAKPFKLEEFSAAVRRAAGMAPAGAPP</sequence>
<dbReference type="SMART" id="SM00448">
    <property type="entry name" value="REC"/>
    <property type="match status" value="1"/>
</dbReference>
<feature type="modified residue" description="4-aspartylphosphate" evidence="3">
    <location>
        <position position="67"/>
    </location>
</feature>
<evidence type="ECO:0000259" key="4">
    <source>
        <dbReference type="PROSITE" id="PS50110"/>
    </source>
</evidence>
<dbReference type="PANTHER" id="PTHR45339:SF1">
    <property type="entry name" value="HYBRID SIGNAL TRANSDUCTION HISTIDINE KINASE J"/>
    <property type="match status" value="1"/>
</dbReference>
<name>A0A7X4HBP5_9BURK</name>
<dbReference type="Pfam" id="PF00072">
    <property type="entry name" value="Response_reg"/>
    <property type="match status" value="1"/>
</dbReference>